<dbReference type="CDD" id="cd02696">
    <property type="entry name" value="MurNAc-LAA"/>
    <property type="match status" value="1"/>
</dbReference>
<dbReference type="Pfam" id="PF05036">
    <property type="entry name" value="SPOR"/>
    <property type="match status" value="1"/>
</dbReference>
<dbReference type="InterPro" id="IPR050695">
    <property type="entry name" value="N-acetylmuramoyl_amidase_3"/>
</dbReference>
<dbReference type="AlphaFoldDB" id="A0A800N924"/>
<dbReference type="PROSITE" id="PS51724">
    <property type="entry name" value="SPOR"/>
    <property type="match status" value="1"/>
</dbReference>
<sequence length="236" mass="26775">MEMIKMSEKWINDGGHGGSDPGAVAKGNTEKVYTLEAELYVHKRLKDHGISSDVTRTSDVTLDENPRVNKVKNYKYCLSHHFNAGGGKGAEFIHSIYSDGKFEKMIADEFKKAGYPLRPRTIYTRKGSDGQDYYYMHRRTGACRTTIIEYDFVDGGNSEKIKDKKYREGMYECVVKAVCRQEGKSYKPLNQSKPKQKEPAKGLYKVQVGAFSVKGNAEKLANELEKKGYKTYVVHE</sequence>
<evidence type="ECO:0000313" key="4">
    <source>
        <dbReference type="Proteomes" id="UP000465778"/>
    </source>
</evidence>
<keyword evidence="1" id="KW-0378">Hydrolase</keyword>
<dbReference type="PANTHER" id="PTHR30404">
    <property type="entry name" value="N-ACETYLMURAMOYL-L-ALANINE AMIDASE"/>
    <property type="match status" value="1"/>
</dbReference>
<dbReference type="SUPFAM" id="SSF53187">
    <property type="entry name" value="Zn-dependent exopeptidases"/>
    <property type="match status" value="1"/>
</dbReference>
<organism evidence="3 4">
    <name type="scientific">Cytobacillus firmus</name>
    <name type="common">Bacillus firmus</name>
    <dbReference type="NCBI Taxonomy" id="1399"/>
    <lineage>
        <taxon>Bacteria</taxon>
        <taxon>Bacillati</taxon>
        <taxon>Bacillota</taxon>
        <taxon>Bacilli</taxon>
        <taxon>Bacillales</taxon>
        <taxon>Bacillaceae</taxon>
        <taxon>Cytobacillus</taxon>
    </lineage>
</organism>
<dbReference type="Gene3D" id="3.30.70.1070">
    <property type="entry name" value="Sporulation related repeat"/>
    <property type="match status" value="1"/>
</dbReference>
<dbReference type="GO" id="GO:0042834">
    <property type="term" value="F:peptidoglycan binding"/>
    <property type="evidence" value="ECO:0007669"/>
    <property type="project" value="InterPro"/>
</dbReference>
<dbReference type="InterPro" id="IPR036680">
    <property type="entry name" value="SPOR-like_sf"/>
</dbReference>
<dbReference type="Pfam" id="PF01520">
    <property type="entry name" value="Amidase_3"/>
    <property type="match status" value="1"/>
</dbReference>
<reference evidence="3 4" key="1">
    <citation type="journal article" date="2020" name="G3 (Bethesda)">
        <title>Whole Genome Sequencing and Comparative Genomics of Two Nematicidal Bacillus Strains Reveals a Wide Range of Possible Virulence Factors.</title>
        <authorList>
            <person name="Susic N."/>
            <person name="Janezic S."/>
            <person name="Rupnik M."/>
            <person name="Geric Stare B."/>
        </authorList>
    </citation>
    <scope>NUCLEOTIDE SEQUENCE [LARGE SCALE GENOMIC DNA]</scope>
    <source>
        <strain evidence="3 4">I-1582</strain>
    </source>
</reference>
<evidence type="ECO:0000313" key="3">
    <source>
        <dbReference type="EMBL" id="KAF0822500.1"/>
    </source>
</evidence>
<comment type="caution">
    <text evidence="3">The sequence shown here is derived from an EMBL/GenBank/DDBJ whole genome shotgun (WGS) entry which is preliminary data.</text>
</comment>
<dbReference type="SUPFAM" id="SSF110997">
    <property type="entry name" value="Sporulation related repeat"/>
    <property type="match status" value="1"/>
</dbReference>
<dbReference type="InterPro" id="IPR002508">
    <property type="entry name" value="MurNAc-LAA_cat"/>
</dbReference>
<proteinExistence type="predicted"/>
<gene>
    <name evidence="3" type="ORF">KIS1582_3717</name>
</gene>
<dbReference type="Gene3D" id="3.40.630.40">
    <property type="entry name" value="Zn-dependent exopeptidases"/>
    <property type="match status" value="1"/>
</dbReference>
<dbReference type="PANTHER" id="PTHR30404:SF0">
    <property type="entry name" value="N-ACETYLMURAMOYL-L-ALANINE AMIDASE AMIC"/>
    <property type="match status" value="1"/>
</dbReference>
<accession>A0A800N924</accession>
<evidence type="ECO:0000256" key="1">
    <source>
        <dbReference type="ARBA" id="ARBA00022801"/>
    </source>
</evidence>
<dbReference type="Proteomes" id="UP000465778">
    <property type="component" value="Unassembled WGS sequence"/>
</dbReference>
<dbReference type="InterPro" id="IPR007730">
    <property type="entry name" value="SPOR-like_dom"/>
</dbReference>
<evidence type="ECO:0000259" key="2">
    <source>
        <dbReference type="PROSITE" id="PS51724"/>
    </source>
</evidence>
<dbReference type="EMBL" id="VDEM01000055">
    <property type="protein sequence ID" value="KAF0822500.1"/>
    <property type="molecule type" value="Genomic_DNA"/>
</dbReference>
<dbReference type="GO" id="GO:0009253">
    <property type="term" value="P:peptidoglycan catabolic process"/>
    <property type="evidence" value="ECO:0007669"/>
    <property type="project" value="InterPro"/>
</dbReference>
<feature type="domain" description="SPOR" evidence="2">
    <location>
        <begin position="198"/>
        <end position="236"/>
    </location>
</feature>
<protein>
    <recommendedName>
        <fullName evidence="2">SPOR domain-containing protein</fullName>
    </recommendedName>
</protein>
<dbReference type="GO" id="GO:0030288">
    <property type="term" value="C:outer membrane-bounded periplasmic space"/>
    <property type="evidence" value="ECO:0007669"/>
    <property type="project" value="TreeGrafter"/>
</dbReference>
<dbReference type="GO" id="GO:0008745">
    <property type="term" value="F:N-acetylmuramoyl-L-alanine amidase activity"/>
    <property type="evidence" value="ECO:0007669"/>
    <property type="project" value="InterPro"/>
</dbReference>
<name>A0A800N924_CYTFI</name>